<protein>
    <submittedName>
        <fullName evidence="2">HNH endonuclease</fullName>
    </submittedName>
</protein>
<dbReference type="Pfam" id="PF14279">
    <property type="entry name" value="HNH_5"/>
    <property type="match status" value="1"/>
</dbReference>
<proteinExistence type="predicted"/>
<dbReference type="SMART" id="SM00507">
    <property type="entry name" value="HNHc"/>
    <property type="match status" value="1"/>
</dbReference>
<gene>
    <name evidence="2" type="ORF">H1D41_00830</name>
</gene>
<dbReference type="InterPro" id="IPR003615">
    <property type="entry name" value="HNH_nuc"/>
</dbReference>
<evidence type="ECO:0000313" key="3">
    <source>
        <dbReference type="Proteomes" id="UP000640583"/>
    </source>
</evidence>
<keyword evidence="2" id="KW-0378">Hydrolase</keyword>
<reference evidence="2" key="1">
    <citation type="submission" date="2020-10" db="EMBL/GenBank/DDBJ databases">
        <title>Paenihalocynthiibacter styelae gen. nov., sp. nov., isolated from stalked sea squirt Styela clava.</title>
        <authorList>
            <person name="Kim Y.-O."/>
            <person name="Yoon J.-H."/>
        </authorList>
    </citation>
    <scope>NUCLEOTIDE SEQUENCE</scope>
    <source>
        <strain evidence="2">MYP1-1</strain>
    </source>
</reference>
<organism evidence="2 3">
    <name type="scientific">Halocynthiibacter styelae</name>
    <dbReference type="NCBI Taxonomy" id="2761955"/>
    <lineage>
        <taxon>Bacteria</taxon>
        <taxon>Pseudomonadati</taxon>
        <taxon>Pseudomonadota</taxon>
        <taxon>Alphaproteobacteria</taxon>
        <taxon>Rhodobacterales</taxon>
        <taxon>Paracoccaceae</taxon>
        <taxon>Halocynthiibacter</taxon>
    </lineage>
</organism>
<accession>A0A8J7IHJ1</accession>
<feature type="domain" description="HNH nuclease" evidence="1">
    <location>
        <begin position="89"/>
        <end position="140"/>
    </location>
</feature>
<keyword evidence="2" id="KW-0255">Endonuclease</keyword>
<name>A0A8J7IHJ1_9RHOB</name>
<dbReference type="InterPro" id="IPR029471">
    <property type="entry name" value="HNH_5"/>
</dbReference>
<comment type="caution">
    <text evidence="2">The sequence shown here is derived from an EMBL/GenBank/DDBJ whole genome shotgun (WGS) entry which is preliminary data.</text>
</comment>
<evidence type="ECO:0000313" key="2">
    <source>
        <dbReference type="EMBL" id="MBI1492173.1"/>
    </source>
</evidence>
<sequence>MDCGIRERTSDNINGLRTLVLNANMQPLSYAPLSVWDWQTAFVAVHQERVVQIKTYDDVEVHSATASFEVPAVVALKNFHKRKQVGFTRYNLFLRDEFRCQYCGERFAVKDLTFDHVVPRSKGGGSNWHNIVACCSKDNLRKANRTPKQAGMKLLREPYEPDVWQLDAAARRQPLTKTSLHNSWMDFLYWDTELEG</sequence>
<dbReference type="EMBL" id="JADCKQ010000001">
    <property type="protein sequence ID" value="MBI1492173.1"/>
    <property type="molecule type" value="Genomic_DNA"/>
</dbReference>
<keyword evidence="3" id="KW-1185">Reference proteome</keyword>
<dbReference type="Gene3D" id="1.10.30.50">
    <property type="match status" value="1"/>
</dbReference>
<dbReference type="Proteomes" id="UP000640583">
    <property type="component" value="Unassembled WGS sequence"/>
</dbReference>
<keyword evidence="2" id="KW-0540">Nuclease</keyword>
<dbReference type="PANTHER" id="PTHR33877:SF2">
    <property type="entry name" value="OS07G0170200 PROTEIN"/>
    <property type="match status" value="1"/>
</dbReference>
<evidence type="ECO:0000259" key="1">
    <source>
        <dbReference type="SMART" id="SM00507"/>
    </source>
</evidence>
<dbReference type="GO" id="GO:0004519">
    <property type="term" value="F:endonuclease activity"/>
    <property type="evidence" value="ECO:0007669"/>
    <property type="project" value="UniProtKB-KW"/>
</dbReference>
<dbReference type="RefSeq" id="WP_228847131.1">
    <property type="nucleotide sequence ID" value="NZ_JADCKQ010000001.1"/>
</dbReference>
<dbReference type="PANTHER" id="PTHR33877">
    <property type="entry name" value="SLL1193 PROTEIN"/>
    <property type="match status" value="1"/>
</dbReference>
<dbReference type="InterPro" id="IPR052892">
    <property type="entry name" value="NA-targeting_endonuclease"/>
</dbReference>
<dbReference type="CDD" id="cd00085">
    <property type="entry name" value="HNHc"/>
    <property type="match status" value="1"/>
</dbReference>
<dbReference type="AlphaFoldDB" id="A0A8J7IHJ1"/>